<evidence type="ECO:0000256" key="1">
    <source>
        <dbReference type="ARBA" id="ARBA00022823"/>
    </source>
</evidence>
<dbReference type="PANTHER" id="PTHR45266">
    <property type="entry name" value="OXALOACETATE DECARBOXYLASE ALPHA CHAIN"/>
    <property type="match status" value="1"/>
</dbReference>
<protein>
    <recommendedName>
        <fullName evidence="3">Lipoyl-binding domain-containing protein</fullName>
    </recommendedName>
</protein>
<dbReference type="PANTHER" id="PTHR45266:SF3">
    <property type="entry name" value="OXALOACETATE DECARBOXYLASE ALPHA CHAIN"/>
    <property type="match status" value="1"/>
</dbReference>
<dbReference type="Gene3D" id="2.40.50.100">
    <property type="match status" value="1"/>
</dbReference>
<comment type="caution">
    <text evidence="4">The sequence shown here is derived from an EMBL/GenBank/DDBJ whole genome shotgun (WGS) entry which is preliminary data.</text>
</comment>
<evidence type="ECO:0000259" key="3">
    <source>
        <dbReference type="PROSITE" id="PS50968"/>
    </source>
</evidence>
<feature type="domain" description="Lipoyl-binding" evidence="3">
    <location>
        <begin position="52"/>
        <end position="127"/>
    </location>
</feature>
<dbReference type="CDD" id="cd06850">
    <property type="entry name" value="biotinyl_domain"/>
    <property type="match status" value="1"/>
</dbReference>
<proteinExistence type="predicted"/>
<dbReference type="Pfam" id="PF00364">
    <property type="entry name" value="Biotin_lipoyl"/>
    <property type="match status" value="1"/>
</dbReference>
<dbReference type="EMBL" id="MHNB01000030">
    <property type="protein sequence ID" value="OGZ36169.1"/>
    <property type="molecule type" value="Genomic_DNA"/>
</dbReference>
<dbReference type="InterPro" id="IPR000089">
    <property type="entry name" value="Biotin_lipoyl"/>
</dbReference>
<dbReference type="InterPro" id="IPR003016">
    <property type="entry name" value="2-oxoA_DH_lipoyl-BS"/>
</dbReference>
<dbReference type="SUPFAM" id="SSF51230">
    <property type="entry name" value="Single hybrid motif"/>
    <property type="match status" value="1"/>
</dbReference>
<gene>
    <name evidence="4" type="ORF">A3J64_00180</name>
</gene>
<dbReference type="InterPro" id="IPR050709">
    <property type="entry name" value="Biotin_Carboxyl_Carrier/Decarb"/>
</dbReference>
<dbReference type="STRING" id="1801997.A3J64_00180"/>
<name>A0A1G2FDN0_9BACT</name>
<dbReference type="PROSITE" id="PS50968">
    <property type="entry name" value="BIOTINYL_LIPOYL"/>
    <property type="match status" value="1"/>
</dbReference>
<organism evidence="4 5">
    <name type="scientific">Candidatus Portnoybacteria bacterium RIFCSPHIGHO2_12_FULL_38_9</name>
    <dbReference type="NCBI Taxonomy" id="1801997"/>
    <lineage>
        <taxon>Bacteria</taxon>
        <taxon>Candidatus Portnoyibacteriota</taxon>
    </lineage>
</organism>
<evidence type="ECO:0000313" key="5">
    <source>
        <dbReference type="Proteomes" id="UP000177061"/>
    </source>
</evidence>
<accession>A0A1G2FDN0</accession>
<evidence type="ECO:0000313" key="4">
    <source>
        <dbReference type="EMBL" id="OGZ36169.1"/>
    </source>
</evidence>
<dbReference type="AlphaFoldDB" id="A0A1G2FDN0"/>
<dbReference type="PROSITE" id="PS00189">
    <property type="entry name" value="LIPOYL"/>
    <property type="match status" value="1"/>
</dbReference>
<dbReference type="Proteomes" id="UP000177061">
    <property type="component" value="Unassembled WGS sequence"/>
</dbReference>
<keyword evidence="1" id="KW-0450">Lipoyl</keyword>
<dbReference type="InterPro" id="IPR011053">
    <property type="entry name" value="Single_hybrid_motif"/>
</dbReference>
<evidence type="ECO:0000256" key="2">
    <source>
        <dbReference type="ARBA" id="ARBA00023267"/>
    </source>
</evidence>
<keyword evidence="2" id="KW-0092">Biotin</keyword>
<sequence>MEVIKEVIKIKEVKEIIDLFENYSAVEMEVETDKIKLRVKKDSSRSAFKRPPRLLPLAHVQTSKLVGTFRGTLVKINDTVKKNQPIANIEVLKTINEVVAEAEGTLTEILIKDGQPVEYGEELFIIQLSS</sequence>
<reference evidence="4 5" key="1">
    <citation type="journal article" date="2016" name="Nat. Commun.">
        <title>Thousands of microbial genomes shed light on interconnected biogeochemical processes in an aquifer system.</title>
        <authorList>
            <person name="Anantharaman K."/>
            <person name="Brown C.T."/>
            <person name="Hug L.A."/>
            <person name="Sharon I."/>
            <person name="Castelle C.J."/>
            <person name="Probst A.J."/>
            <person name="Thomas B.C."/>
            <person name="Singh A."/>
            <person name="Wilkins M.J."/>
            <person name="Karaoz U."/>
            <person name="Brodie E.L."/>
            <person name="Williams K.H."/>
            <person name="Hubbard S.S."/>
            <person name="Banfield J.F."/>
        </authorList>
    </citation>
    <scope>NUCLEOTIDE SEQUENCE [LARGE SCALE GENOMIC DNA]</scope>
</reference>